<name>A0AAV4THV7_CAEEX</name>
<dbReference type="AlphaFoldDB" id="A0AAV4THV7"/>
<dbReference type="EMBL" id="BPLR01011222">
    <property type="protein sequence ID" value="GIY45011.1"/>
    <property type="molecule type" value="Genomic_DNA"/>
</dbReference>
<keyword evidence="2" id="KW-1185">Reference proteome</keyword>
<reference evidence="1 2" key="1">
    <citation type="submission" date="2021-06" db="EMBL/GenBank/DDBJ databases">
        <title>Caerostris extrusa draft genome.</title>
        <authorList>
            <person name="Kono N."/>
            <person name="Arakawa K."/>
        </authorList>
    </citation>
    <scope>NUCLEOTIDE SEQUENCE [LARGE SCALE GENOMIC DNA]</scope>
</reference>
<organism evidence="1 2">
    <name type="scientific">Caerostris extrusa</name>
    <name type="common">Bark spider</name>
    <name type="synonym">Caerostris bankana</name>
    <dbReference type="NCBI Taxonomy" id="172846"/>
    <lineage>
        <taxon>Eukaryota</taxon>
        <taxon>Metazoa</taxon>
        <taxon>Ecdysozoa</taxon>
        <taxon>Arthropoda</taxon>
        <taxon>Chelicerata</taxon>
        <taxon>Arachnida</taxon>
        <taxon>Araneae</taxon>
        <taxon>Araneomorphae</taxon>
        <taxon>Entelegynae</taxon>
        <taxon>Araneoidea</taxon>
        <taxon>Araneidae</taxon>
        <taxon>Caerostris</taxon>
    </lineage>
</organism>
<accession>A0AAV4THV7</accession>
<gene>
    <name evidence="1" type="ORF">CEXT_453751</name>
</gene>
<proteinExistence type="predicted"/>
<evidence type="ECO:0000313" key="1">
    <source>
        <dbReference type="EMBL" id="GIY45011.1"/>
    </source>
</evidence>
<sequence>MQAEITLDDVKYYPFPGYNVCLFPKYRKVASGILVSIEDTLMADFKICKEMRKSEDKSDVIKLDAWKENFACTLEEFRLATECQRVKKSPGEHNIQVHVEALKYMSEIYESKNTLLCAFNRIWETGLVIAQWKRTVVIPILKKNKDPKQLSCYRPLSLTCIL</sequence>
<comment type="caution">
    <text evidence="1">The sequence shown here is derived from an EMBL/GenBank/DDBJ whole genome shotgun (WGS) entry which is preliminary data.</text>
</comment>
<dbReference type="Proteomes" id="UP001054945">
    <property type="component" value="Unassembled WGS sequence"/>
</dbReference>
<protein>
    <submittedName>
        <fullName evidence="1">Uncharacterized protein</fullName>
    </submittedName>
</protein>
<evidence type="ECO:0000313" key="2">
    <source>
        <dbReference type="Proteomes" id="UP001054945"/>
    </source>
</evidence>